<dbReference type="EMBL" id="CP003155">
    <property type="protein sequence ID" value="AEV29476.1"/>
    <property type="molecule type" value="Genomic_DNA"/>
</dbReference>
<evidence type="ECO:0008006" key="5">
    <source>
        <dbReference type="Google" id="ProtNLM"/>
    </source>
</evidence>
<gene>
    <name evidence="3" type="ordered locus">SpiGrapes_1673</name>
</gene>
<dbReference type="RefSeq" id="WP_014270319.1">
    <property type="nucleotide sequence ID" value="NC_016633.1"/>
</dbReference>
<dbReference type="HOGENOM" id="CLU_1229232_0_0_12"/>
<dbReference type="OrthoDB" id="9852501at2"/>
<dbReference type="Proteomes" id="UP000005632">
    <property type="component" value="Chromosome"/>
</dbReference>
<feature type="transmembrane region" description="Helical" evidence="1">
    <location>
        <begin position="191"/>
        <end position="216"/>
    </location>
</feature>
<dbReference type="AlphaFoldDB" id="G8QWX2"/>
<dbReference type="KEGG" id="sgp:SpiGrapes_1673"/>
<protein>
    <recommendedName>
        <fullName evidence="5">PEGA domain-containing protein</fullName>
    </recommendedName>
</protein>
<feature type="signal peptide" evidence="2">
    <location>
        <begin position="1"/>
        <end position="19"/>
    </location>
</feature>
<keyword evidence="1" id="KW-1133">Transmembrane helix</keyword>
<keyword evidence="4" id="KW-1185">Reference proteome</keyword>
<proteinExistence type="predicted"/>
<feature type="transmembrane region" description="Helical" evidence="1">
    <location>
        <begin position="157"/>
        <end position="179"/>
    </location>
</feature>
<accession>G8QWX2</accession>
<name>G8QWX2_SPHPG</name>
<keyword evidence="2" id="KW-0732">Signal</keyword>
<feature type="chain" id="PRO_5003515199" description="PEGA domain-containing protein" evidence="2">
    <location>
        <begin position="20"/>
        <end position="234"/>
    </location>
</feature>
<evidence type="ECO:0000256" key="2">
    <source>
        <dbReference type="SAM" id="SignalP"/>
    </source>
</evidence>
<evidence type="ECO:0000313" key="3">
    <source>
        <dbReference type="EMBL" id="AEV29476.1"/>
    </source>
</evidence>
<sequence>MKKPGLFLLMFLISLSALAAQDVIVLSNGTIFTAEVLSYDAKTTLTVQLPDKVVKEYRSSEVLAIRTGLAINSLITQTFSPAWEQITYTKGTRANGYYIPSRFTWRGERYSMETQWGMESQVFEFFQTLEAEKPKLDDETKALIAELKARMIRQNQLVTGGLLSEAAGLILTLVPFFVMEDSVDPVVIPDWALWVGVGGITLNVAGLGMMASQLFVDYESYLPRIAESYNRHLF</sequence>
<keyword evidence="1" id="KW-0812">Transmembrane</keyword>
<reference evidence="3 4" key="1">
    <citation type="submission" date="2011-11" db="EMBL/GenBank/DDBJ databases">
        <title>Complete sequence of Spirochaeta sp. grapes.</title>
        <authorList>
            <consortium name="US DOE Joint Genome Institute"/>
            <person name="Lucas S."/>
            <person name="Han J."/>
            <person name="Lapidus A."/>
            <person name="Cheng J.-F."/>
            <person name="Goodwin L."/>
            <person name="Pitluck S."/>
            <person name="Peters L."/>
            <person name="Ovchinnikova G."/>
            <person name="Munk A.C."/>
            <person name="Detter J.C."/>
            <person name="Han C."/>
            <person name="Tapia R."/>
            <person name="Land M."/>
            <person name="Hauser L."/>
            <person name="Kyrpides N."/>
            <person name="Ivanova N."/>
            <person name="Pagani I."/>
            <person name="Ritalahtilisa K."/>
            <person name="Loeffler F."/>
            <person name="Woyke T."/>
        </authorList>
    </citation>
    <scope>NUCLEOTIDE SEQUENCE [LARGE SCALE GENOMIC DNA]</scope>
    <source>
        <strain evidence="4">ATCC BAA-1885 / DSM 22778 / Grapes</strain>
    </source>
</reference>
<keyword evidence="1" id="KW-0472">Membrane</keyword>
<evidence type="ECO:0000256" key="1">
    <source>
        <dbReference type="SAM" id="Phobius"/>
    </source>
</evidence>
<evidence type="ECO:0000313" key="4">
    <source>
        <dbReference type="Proteomes" id="UP000005632"/>
    </source>
</evidence>
<organism evidence="3 4">
    <name type="scientific">Sphaerochaeta pleomorpha (strain ATCC BAA-1885 / DSM 22778 / Grapes)</name>
    <dbReference type="NCBI Taxonomy" id="158190"/>
    <lineage>
        <taxon>Bacteria</taxon>
        <taxon>Pseudomonadati</taxon>
        <taxon>Spirochaetota</taxon>
        <taxon>Spirochaetia</taxon>
        <taxon>Spirochaetales</taxon>
        <taxon>Sphaerochaetaceae</taxon>
        <taxon>Sphaerochaeta</taxon>
    </lineage>
</organism>